<dbReference type="Proteomes" id="UP001190700">
    <property type="component" value="Unassembled WGS sequence"/>
</dbReference>
<dbReference type="AlphaFoldDB" id="A0AAE0KNM7"/>
<sequence length="357" mass="40097">MCTFLRPADPEKTGGSYQIEIPSGQMESTVLDYHSHGGCVHFDANLQYVGSTFGASSTNPTDDQKTFQRIVSSFMTWSTWSVHLGIVHALVADDWNHHFARTIGSCHALSAVVQPLMLGTAESINLGCMLLANNAPGAIPAIVSNLTPNSIERLMKTHYSDVSAIIHFPTIYENTGRANTPMLETLKLWWDILYKFVDSYVHDVYSESTSKRSIENDLEVVAFMKALQPSISVEVTAEELAKVITMMHFNNVIHQTYSNCQHTNDVIKLKQSWVCHKTHEYPSAHVQDRLVDLLVGTSGESITYDRLTNIWCEKHNDNHIFQALREAMHKLSECINNDGDKYISYLSPNKVACSITW</sequence>
<accession>A0AAE0KNM7</accession>
<dbReference type="SUPFAM" id="SSF48484">
    <property type="entry name" value="Lipoxigenase"/>
    <property type="match status" value="1"/>
</dbReference>
<name>A0AAE0KNM7_9CHLO</name>
<evidence type="ECO:0000313" key="2">
    <source>
        <dbReference type="Proteomes" id="UP001190700"/>
    </source>
</evidence>
<protein>
    <submittedName>
        <fullName evidence="1">Uncharacterized protein</fullName>
    </submittedName>
</protein>
<dbReference type="Gene3D" id="1.20.245.10">
    <property type="entry name" value="Lipoxygenase-1, Domain 5"/>
    <property type="match status" value="1"/>
</dbReference>
<dbReference type="InterPro" id="IPR036226">
    <property type="entry name" value="LipOase_C_sf"/>
</dbReference>
<gene>
    <name evidence="1" type="ORF">CYMTET_35611</name>
</gene>
<evidence type="ECO:0000313" key="1">
    <source>
        <dbReference type="EMBL" id="KAK3255138.1"/>
    </source>
</evidence>
<comment type="caution">
    <text evidence="1">The sequence shown here is derived from an EMBL/GenBank/DDBJ whole genome shotgun (WGS) entry which is preliminary data.</text>
</comment>
<reference evidence="1 2" key="1">
    <citation type="journal article" date="2015" name="Genome Biol. Evol.">
        <title>Comparative Genomics of a Bacterivorous Green Alga Reveals Evolutionary Causalities and Consequences of Phago-Mixotrophic Mode of Nutrition.</title>
        <authorList>
            <person name="Burns J.A."/>
            <person name="Paasch A."/>
            <person name="Narechania A."/>
            <person name="Kim E."/>
        </authorList>
    </citation>
    <scope>NUCLEOTIDE SEQUENCE [LARGE SCALE GENOMIC DNA]</scope>
    <source>
        <strain evidence="1 2">PLY_AMNH</strain>
    </source>
</reference>
<proteinExistence type="predicted"/>
<keyword evidence="2" id="KW-1185">Reference proteome</keyword>
<dbReference type="EMBL" id="LGRX02022860">
    <property type="protein sequence ID" value="KAK3255138.1"/>
    <property type="molecule type" value="Genomic_DNA"/>
</dbReference>
<organism evidence="1 2">
    <name type="scientific">Cymbomonas tetramitiformis</name>
    <dbReference type="NCBI Taxonomy" id="36881"/>
    <lineage>
        <taxon>Eukaryota</taxon>
        <taxon>Viridiplantae</taxon>
        <taxon>Chlorophyta</taxon>
        <taxon>Pyramimonadophyceae</taxon>
        <taxon>Pyramimonadales</taxon>
        <taxon>Pyramimonadaceae</taxon>
        <taxon>Cymbomonas</taxon>
    </lineage>
</organism>